<protein>
    <submittedName>
        <fullName evidence="1">Uncharacterized protein</fullName>
    </submittedName>
</protein>
<evidence type="ECO:0000313" key="2">
    <source>
        <dbReference type="Proteomes" id="UP000069205"/>
    </source>
</evidence>
<dbReference type="KEGG" id="nmv:NITMOv2_2707"/>
<keyword evidence="2" id="KW-1185">Reference proteome</keyword>
<name>A0A0K2GDU3_NITMO</name>
<dbReference type="STRING" id="42253.NITMOv2_2707"/>
<dbReference type="EMBL" id="CP011801">
    <property type="protein sequence ID" value="ALA59118.1"/>
    <property type="molecule type" value="Genomic_DNA"/>
</dbReference>
<dbReference type="RefSeq" id="WP_053380193.1">
    <property type="nucleotide sequence ID" value="NZ_CP011801.1"/>
</dbReference>
<proteinExistence type="predicted"/>
<dbReference type="AlphaFoldDB" id="A0A0K2GDU3"/>
<sequence length="172" mass="18390">MSPIGLVTRFASGLLVGLALLSGCGHDPATYGSHQRLSAAPDRVLVVGNQPSAVSTALTWLQSRGLLAVGTPMPWDLPGTEQLIVDQAHTIRAQVIVWVQQTGDLRAPMVSVRGIDVETQAVLWSGQARATTYRSTPAPHRIAWLTCHALHAAWGERASDDRQPGLAGDRCE</sequence>
<accession>A0A0K2GDU3</accession>
<dbReference type="PATRIC" id="fig|42253.5.peg.2677"/>
<organism evidence="1 2">
    <name type="scientific">Nitrospira moscoviensis</name>
    <dbReference type="NCBI Taxonomy" id="42253"/>
    <lineage>
        <taxon>Bacteria</taxon>
        <taxon>Pseudomonadati</taxon>
        <taxon>Nitrospirota</taxon>
        <taxon>Nitrospiria</taxon>
        <taxon>Nitrospirales</taxon>
        <taxon>Nitrospiraceae</taxon>
        <taxon>Nitrospira</taxon>
    </lineage>
</organism>
<dbReference type="Proteomes" id="UP000069205">
    <property type="component" value="Chromosome"/>
</dbReference>
<evidence type="ECO:0000313" key="1">
    <source>
        <dbReference type="EMBL" id="ALA59118.1"/>
    </source>
</evidence>
<dbReference type="OrthoDB" id="7061129at2"/>
<reference evidence="1 2" key="1">
    <citation type="journal article" date="2015" name="Proc. Natl. Acad. Sci. U.S.A.">
        <title>Expanded metabolic versatility of ubiquitous nitrite-oxidizing bacteria from the genus Nitrospira.</title>
        <authorList>
            <person name="Koch H."/>
            <person name="Lucker S."/>
            <person name="Albertsen M."/>
            <person name="Kitzinger K."/>
            <person name="Herbold C."/>
            <person name="Spieck E."/>
            <person name="Nielsen P.H."/>
            <person name="Wagner M."/>
            <person name="Daims H."/>
        </authorList>
    </citation>
    <scope>NUCLEOTIDE SEQUENCE [LARGE SCALE GENOMIC DNA]</scope>
    <source>
        <strain evidence="1 2">NSP M-1</strain>
    </source>
</reference>
<gene>
    <name evidence="1" type="ORF">NITMOv2_2707</name>
</gene>